<dbReference type="AlphaFoldDB" id="A0A378W3A0"/>
<name>A0A378W3A0_NEIGO</name>
<sequence>MKELHTSELVEVSGGKFHISAQGGGNLGKKDMVAVGKIGASYSPNNSGVEFSVSKQFGYVQGLGVQFRNLLLVLVKNGKIFVLSFLTLIIYAH</sequence>
<proteinExistence type="predicted"/>
<gene>
    <name evidence="2" type="ORF">NCTC11421_03462</name>
</gene>
<protein>
    <submittedName>
        <fullName evidence="2">Putative bacteriocin/pheromone</fullName>
    </submittedName>
</protein>
<accession>A0A378W3A0</accession>
<reference evidence="2" key="1">
    <citation type="submission" date="2018-06" db="EMBL/GenBank/DDBJ databases">
        <authorList>
            <consortium name="Pathogen Informatics"/>
            <person name="Doyle S."/>
        </authorList>
    </citation>
    <scope>NUCLEOTIDE SEQUENCE [LARGE SCALE GENOMIC DNA]</scope>
    <source>
        <strain evidence="2">NCTC11421</strain>
    </source>
</reference>
<evidence type="ECO:0000256" key="1">
    <source>
        <dbReference type="SAM" id="Phobius"/>
    </source>
</evidence>
<keyword evidence="1" id="KW-0472">Membrane</keyword>
<keyword evidence="1" id="KW-1133">Transmembrane helix</keyword>
<keyword evidence="1" id="KW-0812">Transmembrane</keyword>
<dbReference type="EMBL" id="UGRI01000001">
    <property type="protein sequence ID" value="SUA25438.1"/>
    <property type="molecule type" value="Genomic_DNA"/>
</dbReference>
<organism evidence="2">
    <name type="scientific">Neisseria gonorrhoeae</name>
    <dbReference type="NCBI Taxonomy" id="485"/>
    <lineage>
        <taxon>Bacteria</taxon>
        <taxon>Pseudomonadati</taxon>
        <taxon>Pseudomonadota</taxon>
        <taxon>Betaproteobacteria</taxon>
        <taxon>Neisseriales</taxon>
        <taxon>Neisseriaceae</taxon>
        <taxon>Neisseria</taxon>
    </lineage>
</organism>
<evidence type="ECO:0000313" key="2">
    <source>
        <dbReference type="EMBL" id="SUA25438.1"/>
    </source>
</evidence>
<feature type="transmembrane region" description="Helical" evidence="1">
    <location>
        <begin position="70"/>
        <end position="92"/>
    </location>
</feature>